<evidence type="ECO:0000313" key="5">
    <source>
        <dbReference type="Proteomes" id="UP000317039"/>
    </source>
</evidence>
<dbReference type="Gene3D" id="3.40.50.1820">
    <property type="entry name" value="alpha/beta hydrolase"/>
    <property type="match status" value="1"/>
</dbReference>
<accession>A0A516NLK3</accession>
<dbReference type="PANTHER" id="PTHR43056:SF10">
    <property type="entry name" value="COCE_NOND FAMILY, PUTATIVE (AFU_ORTHOLOGUE AFUA_7G00600)-RELATED"/>
    <property type="match status" value="1"/>
</dbReference>
<dbReference type="InterPro" id="IPR013736">
    <property type="entry name" value="Xaa-Pro_dipept_C"/>
</dbReference>
<organism evidence="4 5">
    <name type="scientific">Nocardia otitidiscaviarum</name>
    <dbReference type="NCBI Taxonomy" id="1823"/>
    <lineage>
        <taxon>Bacteria</taxon>
        <taxon>Bacillati</taxon>
        <taxon>Actinomycetota</taxon>
        <taxon>Actinomycetes</taxon>
        <taxon>Mycobacteriales</taxon>
        <taxon>Nocardiaceae</taxon>
        <taxon>Nocardia</taxon>
    </lineage>
</organism>
<dbReference type="InterPro" id="IPR005674">
    <property type="entry name" value="CocE/Ser_esterase"/>
</dbReference>
<dbReference type="InterPro" id="IPR000383">
    <property type="entry name" value="Xaa-Pro-like_dom"/>
</dbReference>
<feature type="domain" description="Xaa-Pro dipeptidyl-peptidase C-terminal" evidence="3">
    <location>
        <begin position="309"/>
        <end position="559"/>
    </location>
</feature>
<dbReference type="Gene3D" id="2.60.120.260">
    <property type="entry name" value="Galactose-binding domain-like"/>
    <property type="match status" value="1"/>
</dbReference>
<dbReference type="InterPro" id="IPR050585">
    <property type="entry name" value="Xaa-Pro_dipeptidyl-ppase/CocE"/>
</dbReference>
<evidence type="ECO:0000313" key="4">
    <source>
        <dbReference type="EMBL" id="QDP79766.1"/>
    </source>
</evidence>
<dbReference type="KEGG" id="nod:FOH10_14620"/>
<dbReference type="GO" id="GO:0008239">
    <property type="term" value="F:dipeptidyl-peptidase activity"/>
    <property type="evidence" value="ECO:0007669"/>
    <property type="project" value="InterPro"/>
</dbReference>
<evidence type="ECO:0000259" key="3">
    <source>
        <dbReference type="SMART" id="SM00939"/>
    </source>
</evidence>
<dbReference type="InterPro" id="IPR008979">
    <property type="entry name" value="Galactose-bd-like_sf"/>
</dbReference>
<feature type="chain" id="PRO_5021760683" evidence="2">
    <location>
        <begin position="26"/>
        <end position="599"/>
    </location>
</feature>
<dbReference type="SUPFAM" id="SSF53474">
    <property type="entry name" value="alpha/beta-Hydrolases"/>
    <property type="match status" value="1"/>
</dbReference>
<dbReference type="PANTHER" id="PTHR43056">
    <property type="entry name" value="PEPTIDASE S9 PROLYL OLIGOPEPTIDASE"/>
    <property type="match status" value="1"/>
</dbReference>
<keyword evidence="2" id="KW-0732">Signal</keyword>
<gene>
    <name evidence="4" type="ORF">FOH10_14620</name>
</gene>
<evidence type="ECO:0000256" key="1">
    <source>
        <dbReference type="ARBA" id="ARBA00022801"/>
    </source>
</evidence>
<protein>
    <submittedName>
        <fullName evidence="4">CocE/NonD family hydrolase</fullName>
    </submittedName>
</protein>
<dbReference type="InterPro" id="IPR029058">
    <property type="entry name" value="AB_hydrolase_fold"/>
</dbReference>
<dbReference type="AlphaFoldDB" id="A0A516NLK3"/>
<sequence length="599" mass="64256">MVGRRRRAAAVAAAMAILCAGCARSEPDSSDPAASRLWGYLALDGGERIRYSVLLPGGGGPHPVLVEYDGYSAGSDPDIGRDWLAEGYAIVGVNVPGTGCSTGVNHIFDETVGAAGAAAVEWAARQPWSNGRVGMIGYSYSGYNQLWTAAQRPEGLRAITPSKNVADPYRDVGYPGGIQNVGFPADWWNGFAGTWQHAARQAELLDGDTECAAVAAANTANARRPDIDITEWLDNDQYFGDRYASKSAYLHTGRIEVPALGTQSWQDEQVGPRAGYYEETMDPERMWLISSNGDHHTDLTAPDIHAVLKRFLAHFVKGEDNGFDREPHVRLLQEMQVAADGEKPRLTPTSVAEFDRLPVPVTPMRLWLQPDGRLDATPPALPGASARYRYPDAGAAVNVPGDGGWNPPATGDGQLTFTTGALPEDLSLYGPGSADLWLSSSAPDTDVQITVSEVRPDGQEMYVQRGWLRASQRALDPSRSTELRPSGDFTAAAATPLVPGEPTPLRVEIQKFAHVFRAGSSIRVTIDTPAPTGYWVFGTLPTPADNTVWFEPGRPSSIVLGHTPYPHAERLPDCATTAQQPCRANTVPVPEGPGPAAPS</sequence>
<dbReference type="EMBL" id="CP041695">
    <property type="protein sequence ID" value="QDP79766.1"/>
    <property type="molecule type" value="Genomic_DNA"/>
</dbReference>
<evidence type="ECO:0000256" key="2">
    <source>
        <dbReference type="SAM" id="SignalP"/>
    </source>
</evidence>
<dbReference type="GeneID" id="80333615"/>
<dbReference type="RefSeq" id="WP_143981126.1">
    <property type="nucleotide sequence ID" value="NZ_CP041695.1"/>
</dbReference>
<dbReference type="SUPFAM" id="SSF49785">
    <property type="entry name" value="Galactose-binding domain-like"/>
    <property type="match status" value="1"/>
</dbReference>
<name>A0A516NLK3_9NOCA</name>
<reference evidence="4 5" key="1">
    <citation type="submission" date="2019-07" db="EMBL/GenBank/DDBJ databases">
        <title>Complete Genome Sequence and Methylome Analysis of Nocardia otitidis-caviarum NEB252.</title>
        <authorList>
            <person name="Fomenkov A."/>
            <person name="Anton B.P."/>
            <person name="Vincze T."/>
            <person name="Roberts R.J."/>
        </authorList>
    </citation>
    <scope>NUCLEOTIDE SEQUENCE [LARGE SCALE GENOMIC DNA]</scope>
    <source>
        <strain evidence="4 5">NEB252</strain>
    </source>
</reference>
<dbReference type="Pfam" id="PF02129">
    <property type="entry name" value="Peptidase_S15"/>
    <property type="match status" value="1"/>
</dbReference>
<feature type="signal peptide" evidence="2">
    <location>
        <begin position="1"/>
        <end position="25"/>
    </location>
</feature>
<keyword evidence="1 4" id="KW-0378">Hydrolase</keyword>
<dbReference type="SMART" id="SM00939">
    <property type="entry name" value="PepX_C"/>
    <property type="match status" value="1"/>
</dbReference>
<dbReference type="Proteomes" id="UP000317039">
    <property type="component" value="Chromosome"/>
</dbReference>
<dbReference type="Pfam" id="PF08530">
    <property type="entry name" value="PepX_C"/>
    <property type="match status" value="1"/>
</dbReference>
<dbReference type="NCBIfam" id="TIGR00976">
    <property type="entry name" value="CocE_NonD"/>
    <property type="match status" value="1"/>
</dbReference>
<proteinExistence type="predicted"/>